<proteinExistence type="predicted"/>
<reference evidence="2" key="1">
    <citation type="journal article" date="2018" name="Gigascience">
        <title>Genome assembly of the Pink Ipe (Handroanthus impetiginosus, Bignoniaceae), a highly valued, ecologically keystone Neotropical timber forest tree.</title>
        <authorList>
            <person name="Silva-Junior O.B."/>
            <person name="Grattapaglia D."/>
            <person name="Novaes E."/>
            <person name="Collevatti R.G."/>
        </authorList>
    </citation>
    <scope>NUCLEOTIDE SEQUENCE [LARGE SCALE GENOMIC DNA]</scope>
    <source>
        <strain evidence="2">cv. UFG-1</strain>
    </source>
</reference>
<evidence type="ECO:0000313" key="2">
    <source>
        <dbReference type="Proteomes" id="UP000231279"/>
    </source>
</evidence>
<evidence type="ECO:0008006" key="3">
    <source>
        <dbReference type="Google" id="ProtNLM"/>
    </source>
</evidence>
<dbReference type="EMBL" id="NKXS01008206">
    <property type="protein sequence ID" value="PIM98641.1"/>
    <property type="molecule type" value="Genomic_DNA"/>
</dbReference>
<accession>A0A2G9G0C6</accession>
<dbReference type="InterPro" id="IPR021109">
    <property type="entry name" value="Peptidase_aspartic_dom_sf"/>
</dbReference>
<dbReference type="CDD" id="cd00303">
    <property type="entry name" value="retropepsin_like"/>
    <property type="match status" value="1"/>
</dbReference>
<dbReference type="AlphaFoldDB" id="A0A2G9G0C6"/>
<protein>
    <recommendedName>
        <fullName evidence="3">Aspartic peptidase DDI1-type domain-containing protein</fullName>
    </recommendedName>
</protein>
<keyword evidence="2" id="KW-1185">Reference proteome</keyword>
<gene>
    <name evidence="1" type="ORF">CDL12_28875</name>
</gene>
<organism evidence="1 2">
    <name type="scientific">Handroanthus impetiginosus</name>
    <dbReference type="NCBI Taxonomy" id="429701"/>
    <lineage>
        <taxon>Eukaryota</taxon>
        <taxon>Viridiplantae</taxon>
        <taxon>Streptophyta</taxon>
        <taxon>Embryophyta</taxon>
        <taxon>Tracheophyta</taxon>
        <taxon>Spermatophyta</taxon>
        <taxon>Magnoliopsida</taxon>
        <taxon>eudicotyledons</taxon>
        <taxon>Gunneridae</taxon>
        <taxon>Pentapetalae</taxon>
        <taxon>asterids</taxon>
        <taxon>lamiids</taxon>
        <taxon>Lamiales</taxon>
        <taxon>Bignoniaceae</taxon>
        <taxon>Crescentiina</taxon>
        <taxon>Tabebuia alliance</taxon>
        <taxon>Handroanthus</taxon>
    </lineage>
</organism>
<dbReference type="OrthoDB" id="1934381at2759"/>
<dbReference type="Gene3D" id="2.40.70.10">
    <property type="entry name" value="Acid Proteases"/>
    <property type="match status" value="1"/>
</dbReference>
<comment type="caution">
    <text evidence="1">The sequence shown here is derived from an EMBL/GenBank/DDBJ whole genome shotgun (WGS) entry which is preliminary data.</text>
</comment>
<dbReference type="Proteomes" id="UP000231279">
    <property type="component" value="Unassembled WGS sequence"/>
</dbReference>
<evidence type="ECO:0000313" key="1">
    <source>
        <dbReference type="EMBL" id="PIM98641.1"/>
    </source>
</evidence>
<sequence length="208" mass="23154">MASTASMFKSMETQIGQLANRIDSRHQGSLPTHIETNPGKNGKKRCQEITLRSGKEFKEVAKKSMSLEFSAIIQKKLSPKLKYPGSYTINCMIGIHALGRALCDVGASINLMLYLTYKNVGVRDAKPTSVTYSNQICHLAILKEIEDVFVKVDKFIFPVDFVILDMEVDGEFSITFGRPFLTIGRILIDGKKGELKNESSRPVGDFDV</sequence>
<dbReference type="PANTHER" id="PTHR33067">
    <property type="entry name" value="RNA-DIRECTED DNA POLYMERASE-RELATED"/>
    <property type="match status" value="1"/>
</dbReference>
<name>A0A2G9G0C6_9LAMI</name>
<dbReference type="PANTHER" id="PTHR33067:SF9">
    <property type="entry name" value="RNA-DIRECTED DNA POLYMERASE"/>
    <property type="match status" value="1"/>
</dbReference>